<dbReference type="AlphaFoldDB" id="F9ZUG8"/>
<dbReference type="GO" id="GO:0005524">
    <property type="term" value="F:ATP binding"/>
    <property type="evidence" value="ECO:0007669"/>
    <property type="project" value="UniProtKB-UniRule"/>
</dbReference>
<dbReference type="InterPro" id="IPR017969">
    <property type="entry name" value="Heavy-metal-associated_CS"/>
</dbReference>
<evidence type="ECO:0000256" key="17">
    <source>
        <dbReference type="ARBA" id="ARBA00023136"/>
    </source>
</evidence>
<dbReference type="InterPro" id="IPR001757">
    <property type="entry name" value="P_typ_ATPase"/>
</dbReference>
<dbReference type="SFLD" id="SFLDS00003">
    <property type="entry name" value="Haloacid_Dehalogenase"/>
    <property type="match status" value="1"/>
</dbReference>
<dbReference type="InterPro" id="IPR006121">
    <property type="entry name" value="HMA_dom"/>
</dbReference>
<dbReference type="GO" id="GO:0005886">
    <property type="term" value="C:plasma membrane"/>
    <property type="evidence" value="ECO:0007669"/>
    <property type="project" value="UniProtKB-SubCell"/>
</dbReference>
<keyword evidence="17 18" id="KW-0472">Membrane</keyword>
<dbReference type="InterPro" id="IPR018303">
    <property type="entry name" value="ATPase_P-typ_P_site"/>
</dbReference>
<dbReference type="Proteomes" id="UP000006135">
    <property type="component" value="Plasmid megaplasmid"/>
</dbReference>
<dbReference type="NCBIfam" id="TIGR01525">
    <property type="entry name" value="ATPase-IB_hvy"/>
    <property type="match status" value="1"/>
</dbReference>
<proteinExistence type="inferred from homology"/>
<keyword evidence="6 18" id="KW-0812">Transmembrane</keyword>
<dbReference type="PANTHER" id="PTHR43520:SF8">
    <property type="entry name" value="P-TYPE CU(+) TRANSPORTER"/>
    <property type="match status" value="1"/>
</dbReference>
<dbReference type="InterPro" id="IPR008250">
    <property type="entry name" value="ATPase_P-typ_transduc_dom_A_sf"/>
</dbReference>
<dbReference type="SUPFAM" id="SSF81665">
    <property type="entry name" value="Calcium ATPase, transmembrane domain M"/>
    <property type="match status" value="1"/>
</dbReference>
<dbReference type="SUPFAM" id="SSF81653">
    <property type="entry name" value="Calcium ATPase, transduction domain A"/>
    <property type="match status" value="1"/>
</dbReference>
<dbReference type="InterPro" id="IPR044492">
    <property type="entry name" value="P_typ_ATPase_HD_dom"/>
</dbReference>
<dbReference type="FunFam" id="2.70.150.10:FF:000020">
    <property type="entry name" value="Copper-exporting P-type ATPase A"/>
    <property type="match status" value="1"/>
</dbReference>
<evidence type="ECO:0000256" key="14">
    <source>
        <dbReference type="ARBA" id="ARBA00022989"/>
    </source>
</evidence>
<dbReference type="GO" id="GO:0060003">
    <property type="term" value="P:copper ion export"/>
    <property type="evidence" value="ECO:0007669"/>
    <property type="project" value="UniProtKB-ARBA"/>
</dbReference>
<evidence type="ECO:0000256" key="2">
    <source>
        <dbReference type="ARBA" id="ARBA00006024"/>
    </source>
</evidence>
<dbReference type="Pfam" id="PF00403">
    <property type="entry name" value="HMA"/>
    <property type="match status" value="2"/>
</dbReference>
<dbReference type="GO" id="GO:0055070">
    <property type="term" value="P:copper ion homeostasis"/>
    <property type="evidence" value="ECO:0007669"/>
    <property type="project" value="TreeGrafter"/>
</dbReference>
<evidence type="ECO:0000256" key="1">
    <source>
        <dbReference type="ARBA" id="ARBA00004651"/>
    </source>
</evidence>
<sequence>MHIVSRNPSLRRDPLYTAGITRGDIFMDDKTRGHLEIGIDGMTCASCSARVERALGKLPGVTSANVNLATERAEVLFDPQQLDAARIAETIRETGYVPVTDEIDLVVEGMTCASCVGRVERALRQQSGVLEAVVNLATERAHVRYIPAMISTDELASTVSEAGYAAHPVLEDGEQDVNEADQRRVSLRAMGRDVIVAAVLAMAILVLSMGATFVPAFDHALMVASPFAHFWEWVQFVLASIVLFGPGRRFFRPGLIAYRHLSPDMNSLVATGTGAAWAYSVLVLVAPAWFPLDARHVYFDSAAVVIAAVLAGKYLEGLAKGRTSSAIRKLAGLQAKTAHRLDANGIEQEMPVSRLRTGERIVVRPGERIPVDGRVVEGRAHVDEAMLTGEPLPSAKTMDDTVVGGTICQDGRLVVEATSVGRDTVLAHIIHLVESAQTGKLPIQGLTDRAVRVFTPVVLVIALTTFGVWIALTGNVSIALVAAVAVLVVACPCAMGLATPAAIMVGTGRAAELGVLFRKGEALETLSHVDTLLFDKTGTLTEGRPALVDQGGPDPATALRLAAALESASEHPLGRAIVTAAGERGIHLPTVNNFRSIAGYGIEGEVEGRMVRVGARRFMERENVLLGDNAETVTQIENDGRTVVFVAVDTTLIGWLAIADRIKPEAYMVVQALRARGLQVAMVTGDTRATAQSVARQLQIEQVHAEVLPQDKAKVVTQLQEQGRRVAFVGDGINDAPALAQANVGIALASGTDIAIEAADVTLTRGQLGEVVTALTAARRTLSNIRGNLFWAFFYNILLIPVAAGVAVPIGIHLNPMVAGVAMGLSSVFVLSNSLRLKRLKAYVPTVTPGAVPNTALEPAHS</sequence>
<dbReference type="PRINTS" id="PR00942">
    <property type="entry name" value="CUATPASEI"/>
</dbReference>
<keyword evidence="7 18" id="KW-0479">Metal-binding</keyword>
<feature type="transmembrane region" description="Helical" evidence="18">
    <location>
        <begin position="229"/>
        <end position="247"/>
    </location>
</feature>
<evidence type="ECO:0000256" key="12">
    <source>
        <dbReference type="ARBA" id="ARBA00022842"/>
    </source>
</evidence>
<dbReference type="Gene3D" id="3.40.50.1000">
    <property type="entry name" value="HAD superfamily/HAD-like"/>
    <property type="match status" value="1"/>
</dbReference>
<dbReference type="InterPro" id="IPR006122">
    <property type="entry name" value="HMA_Cu_ion-bd"/>
</dbReference>
<comment type="similarity">
    <text evidence="2 18">Belongs to the cation transport ATPase (P-type) (TC 3.A.3) family. Type IB subfamily.</text>
</comment>
<dbReference type="KEGG" id="acu:Atc_m086"/>
<protein>
    <recommendedName>
        <fullName evidence="3">P-type Cu(+) transporter</fullName>
        <ecNumber evidence="3">7.2.2.8</ecNumber>
    </recommendedName>
</protein>
<dbReference type="PROSITE" id="PS50846">
    <property type="entry name" value="HMA_2"/>
    <property type="match status" value="2"/>
</dbReference>
<feature type="domain" description="HMA" evidence="19">
    <location>
        <begin position="33"/>
        <end position="99"/>
    </location>
</feature>
<evidence type="ECO:0000256" key="18">
    <source>
        <dbReference type="RuleBase" id="RU362081"/>
    </source>
</evidence>
<organism evidence="20 21">
    <name type="scientific">Acidithiobacillus caldus (strain SM-1)</name>
    <dbReference type="NCBI Taxonomy" id="990288"/>
    <lineage>
        <taxon>Bacteria</taxon>
        <taxon>Pseudomonadati</taxon>
        <taxon>Pseudomonadota</taxon>
        <taxon>Acidithiobacillia</taxon>
        <taxon>Acidithiobacillales</taxon>
        <taxon>Acidithiobacillaceae</taxon>
        <taxon>Acidithiobacillus</taxon>
    </lineage>
</organism>
<dbReference type="InterPro" id="IPR023298">
    <property type="entry name" value="ATPase_P-typ_TM_dom_sf"/>
</dbReference>
<evidence type="ECO:0000256" key="5">
    <source>
        <dbReference type="ARBA" id="ARBA00022475"/>
    </source>
</evidence>
<dbReference type="SUPFAM" id="SSF55008">
    <property type="entry name" value="HMA, heavy metal-associated domain"/>
    <property type="match status" value="2"/>
</dbReference>
<reference evidence="20 21" key="1">
    <citation type="journal article" date="2011" name="J. Genet. Genomics">
        <title>Unraveling the Acidithiobacillus caldus complete genome and its central metabolisms for carbon assimilation.</title>
        <authorList>
            <person name="You X.Y."/>
            <person name="Guo X."/>
            <person name="Zheng H.J."/>
            <person name="Zhang M.J."/>
            <person name="Liu L.J."/>
            <person name="Zhu Y.Q."/>
            <person name="Zhu B."/>
            <person name="Wang S.Y."/>
            <person name="Zhao G.P."/>
            <person name="Poetsch A."/>
            <person name="Jiang C.Y."/>
            <person name="Liu S.J."/>
        </authorList>
    </citation>
    <scope>NUCLEOTIDE SEQUENCE [LARGE SCALE GENOMIC DNA]</scope>
    <source>
        <strain evidence="20 21">SM-1</strain>
        <plasmid evidence="21">Plasmid megaplasmid</plasmid>
    </source>
</reference>
<name>F9ZUG8_ACICS</name>
<evidence type="ECO:0000256" key="16">
    <source>
        <dbReference type="ARBA" id="ARBA00023065"/>
    </source>
</evidence>
<dbReference type="PROSITE" id="PS01047">
    <property type="entry name" value="HMA_1"/>
    <property type="match status" value="2"/>
</dbReference>
<evidence type="ECO:0000259" key="19">
    <source>
        <dbReference type="PROSITE" id="PS50846"/>
    </source>
</evidence>
<dbReference type="PRINTS" id="PR00943">
    <property type="entry name" value="CUATPASE"/>
</dbReference>
<feature type="transmembrane region" description="Helical" evidence="18">
    <location>
        <begin position="818"/>
        <end position="835"/>
    </location>
</feature>
<dbReference type="Gene3D" id="2.70.150.10">
    <property type="entry name" value="Calcium-transporting ATPase, cytoplasmic transduction domain A"/>
    <property type="match status" value="1"/>
</dbReference>
<dbReference type="InterPro" id="IPR036163">
    <property type="entry name" value="HMA_dom_sf"/>
</dbReference>
<evidence type="ECO:0000256" key="10">
    <source>
        <dbReference type="ARBA" id="ARBA00022796"/>
    </source>
</evidence>
<feature type="transmembrane region" description="Helical" evidence="18">
    <location>
        <begin position="789"/>
        <end position="812"/>
    </location>
</feature>
<feature type="transmembrane region" description="Helical" evidence="18">
    <location>
        <begin position="194"/>
        <end position="217"/>
    </location>
</feature>
<dbReference type="Pfam" id="PF00702">
    <property type="entry name" value="Hydrolase"/>
    <property type="match status" value="1"/>
</dbReference>
<dbReference type="SUPFAM" id="SSF56784">
    <property type="entry name" value="HAD-like"/>
    <property type="match status" value="1"/>
</dbReference>
<dbReference type="NCBIfam" id="TIGR00003">
    <property type="entry name" value="copper ion binding protein"/>
    <property type="match status" value="2"/>
</dbReference>
<dbReference type="GO" id="GO:0043682">
    <property type="term" value="F:P-type divalent copper transporter activity"/>
    <property type="evidence" value="ECO:0007669"/>
    <property type="project" value="TreeGrafter"/>
</dbReference>
<accession>F9ZUG8</accession>
<evidence type="ECO:0000256" key="13">
    <source>
        <dbReference type="ARBA" id="ARBA00022967"/>
    </source>
</evidence>
<evidence type="ECO:0000256" key="6">
    <source>
        <dbReference type="ARBA" id="ARBA00022692"/>
    </source>
</evidence>
<keyword evidence="20" id="KW-0614">Plasmid</keyword>
<dbReference type="PANTHER" id="PTHR43520">
    <property type="entry name" value="ATP7, ISOFORM B"/>
    <property type="match status" value="1"/>
</dbReference>
<keyword evidence="16" id="KW-0406">Ion transport</keyword>
<dbReference type="PROSITE" id="PS00154">
    <property type="entry name" value="ATPASE_E1_E2"/>
    <property type="match status" value="1"/>
</dbReference>
<keyword evidence="8" id="KW-0677">Repeat</keyword>
<keyword evidence="10" id="KW-0187">Copper transport</keyword>
<feature type="transmembrane region" description="Helical" evidence="18">
    <location>
        <begin position="478"/>
        <end position="499"/>
    </location>
</feature>
<evidence type="ECO:0000256" key="7">
    <source>
        <dbReference type="ARBA" id="ARBA00022723"/>
    </source>
</evidence>
<dbReference type="Pfam" id="PF00122">
    <property type="entry name" value="E1-E2_ATPase"/>
    <property type="match status" value="1"/>
</dbReference>
<keyword evidence="13" id="KW-1278">Translocase</keyword>
<feature type="domain" description="HMA" evidence="19">
    <location>
        <begin position="101"/>
        <end position="167"/>
    </location>
</feature>
<dbReference type="FunFam" id="3.30.70.100:FF:000005">
    <property type="entry name" value="Copper-exporting P-type ATPase A"/>
    <property type="match status" value="2"/>
</dbReference>
<keyword evidence="11 18" id="KW-0067">ATP-binding</keyword>
<dbReference type="EMBL" id="CP002574">
    <property type="protein sequence ID" value="AEK59617.1"/>
    <property type="molecule type" value="Genomic_DNA"/>
</dbReference>
<evidence type="ECO:0000256" key="11">
    <source>
        <dbReference type="ARBA" id="ARBA00022840"/>
    </source>
</evidence>
<gene>
    <name evidence="20" type="ordered locus">Atc_m086</name>
</gene>
<keyword evidence="12" id="KW-0460">Magnesium</keyword>
<dbReference type="NCBIfam" id="TIGR01511">
    <property type="entry name" value="ATPase-IB1_Cu"/>
    <property type="match status" value="1"/>
</dbReference>
<dbReference type="GO" id="GO:0140581">
    <property type="term" value="F:P-type monovalent copper transporter activity"/>
    <property type="evidence" value="ECO:0007669"/>
    <property type="project" value="UniProtKB-EC"/>
</dbReference>
<keyword evidence="14 18" id="KW-1133">Transmembrane helix</keyword>
<dbReference type="SFLD" id="SFLDG00002">
    <property type="entry name" value="C1.7:_P-type_atpase_like"/>
    <property type="match status" value="1"/>
</dbReference>
<evidence type="ECO:0000313" key="21">
    <source>
        <dbReference type="Proteomes" id="UP000006135"/>
    </source>
</evidence>
<dbReference type="SFLD" id="SFLDF00027">
    <property type="entry name" value="p-type_atpase"/>
    <property type="match status" value="1"/>
</dbReference>
<dbReference type="EC" id="7.2.2.8" evidence="3"/>
<feature type="transmembrane region" description="Helical" evidence="18">
    <location>
        <begin position="296"/>
        <end position="315"/>
    </location>
</feature>
<dbReference type="InterPro" id="IPR036412">
    <property type="entry name" value="HAD-like_sf"/>
</dbReference>
<dbReference type="InterPro" id="IPR023214">
    <property type="entry name" value="HAD_sf"/>
</dbReference>
<dbReference type="Gene3D" id="3.30.70.100">
    <property type="match status" value="2"/>
</dbReference>
<keyword evidence="4" id="KW-0813">Transport</keyword>
<comment type="subcellular location">
    <subcellularLocation>
        <location evidence="1">Cell membrane</location>
        <topology evidence="1">Multi-pass membrane protein</topology>
    </subcellularLocation>
</comment>
<dbReference type="InterPro" id="IPR023299">
    <property type="entry name" value="ATPase_P-typ_cyto_dom_N"/>
</dbReference>
<dbReference type="CDD" id="cd00371">
    <property type="entry name" value="HMA"/>
    <property type="match status" value="2"/>
</dbReference>
<geneLocation type="plasmid" evidence="20">
    <name>megaplasmid</name>
</geneLocation>
<dbReference type="PRINTS" id="PR00119">
    <property type="entry name" value="CATATPASE"/>
</dbReference>
<keyword evidence="15" id="KW-0186">Copper</keyword>
<evidence type="ECO:0000256" key="9">
    <source>
        <dbReference type="ARBA" id="ARBA00022741"/>
    </source>
</evidence>
<dbReference type="InterPro" id="IPR059000">
    <property type="entry name" value="ATPase_P-type_domA"/>
</dbReference>
<evidence type="ECO:0000256" key="8">
    <source>
        <dbReference type="ARBA" id="ARBA00022737"/>
    </source>
</evidence>
<dbReference type="NCBIfam" id="TIGR01494">
    <property type="entry name" value="ATPase_P-type"/>
    <property type="match status" value="1"/>
</dbReference>
<dbReference type="CDD" id="cd02094">
    <property type="entry name" value="P-type_ATPase_Cu-like"/>
    <property type="match status" value="1"/>
</dbReference>
<evidence type="ECO:0000256" key="3">
    <source>
        <dbReference type="ARBA" id="ARBA00012517"/>
    </source>
</evidence>
<evidence type="ECO:0000313" key="20">
    <source>
        <dbReference type="EMBL" id="AEK59617.1"/>
    </source>
</evidence>
<dbReference type="HOGENOM" id="CLU_001771_0_3_6"/>
<dbReference type="GO" id="GO:0005507">
    <property type="term" value="F:copper ion binding"/>
    <property type="evidence" value="ECO:0007669"/>
    <property type="project" value="InterPro"/>
</dbReference>
<feature type="transmembrane region" description="Helical" evidence="18">
    <location>
        <begin position="450"/>
        <end position="472"/>
    </location>
</feature>
<evidence type="ECO:0000256" key="4">
    <source>
        <dbReference type="ARBA" id="ARBA00022448"/>
    </source>
</evidence>
<dbReference type="Gene3D" id="3.40.1110.10">
    <property type="entry name" value="Calcium-transporting ATPase, cytoplasmic domain N"/>
    <property type="match status" value="1"/>
</dbReference>
<keyword evidence="21" id="KW-1185">Reference proteome</keyword>
<keyword evidence="5 18" id="KW-1003">Cell membrane</keyword>
<feature type="transmembrane region" description="Helical" evidence="18">
    <location>
        <begin position="268"/>
        <end position="290"/>
    </location>
</feature>
<dbReference type="PROSITE" id="PS01229">
    <property type="entry name" value="COF_2"/>
    <property type="match status" value="1"/>
</dbReference>
<dbReference type="InterPro" id="IPR027256">
    <property type="entry name" value="P-typ_ATPase_IB"/>
</dbReference>
<dbReference type="GO" id="GO:0016887">
    <property type="term" value="F:ATP hydrolysis activity"/>
    <property type="evidence" value="ECO:0007669"/>
    <property type="project" value="InterPro"/>
</dbReference>
<keyword evidence="9 18" id="KW-0547">Nucleotide-binding</keyword>
<evidence type="ECO:0000256" key="15">
    <source>
        <dbReference type="ARBA" id="ARBA00023008"/>
    </source>
</evidence>